<dbReference type="Proteomes" id="UP000248714">
    <property type="component" value="Unassembled WGS sequence"/>
</dbReference>
<protein>
    <recommendedName>
        <fullName evidence="5">Acyl-CoA thioesterase</fullName>
    </recommendedName>
</protein>
<evidence type="ECO:0000313" key="1">
    <source>
        <dbReference type="EMBL" id="PWK81099.1"/>
    </source>
</evidence>
<comment type="caution">
    <text evidence="1">The sequence shown here is derived from an EMBL/GenBank/DDBJ whole genome shotgun (WGS) entry which is preliminary data.</text>
</comment>
<dbReference type="EMBL" id="QGHB01000019">
    <property type="protein sequence ID" value="PWK81099.1"/>
    <property type="molecule type" value="Genomic_DNA"/>
</dbReference>
<dbReference type="RefSeq" id="WP_215732164.1">
    <property type="nucleotide sequence ID" value="NZ_QLTT01000001.1"/>
</dbReference>
<gene>
    <name evidence="2" type="ORF">C8D87_101978</name>
    <name evidence="1" type="ORF">C8D88_1198</name>
</gene>
<keyword evidence="4" id="KW-1185">Reference proteome</keyword>
<accession>A0A316I134</accession>
<dbReference type="AlphaFoldDB" id="A0A316I134"/>
<name>A0A316I134_9PSEU</name>
<reference evidence="1 3" key="1">
    <citation type="submission" date="2018-05" db="EMBL/GenBank/DDBJ databases">
        <title>Genomic Encyclopedia of Type Strains, Phase IV (KMG-IV): sequencing the most valuable type-strain genomes for metagenomic binning, comparative biology and taxonomic classification.</title>
        <authorList>
            <person name="Goeker M."/>
        </authorList>
    </citation>
    <scope>NUCLEOTIDE SEQUENCE [LARGE SCALE GENOMIC DNA]</scope>
    <source>
        <strain evidence="2 4">DSM 45479</strain>
        <strain evidence="1 3">DSM 45480</strain>
    </source>
</reference>
<proteinExistence type="predicted"/>
<evidence type="ECO:0008006" key="5">
    <source>
        <dbReference type="Google" id="ProtNLM"/>
    </source>
</evidence>
<dbReference type="Proteomes" id="UP000246005">
    <property type="component" value="Unassembled WGS sequence"/>
</dbReference>
<evidence type="ECO:0000313" key="2">
    <source>
        <dbReference type="EMBL" id="RAS70677.1"/>
    </source>
</evidence>
<sequence>MTCPREIDYTEPVVTTMFSPLQLRPRTLLGLVSPCLARWLAEYVTTFPAMVETYRSAVVVSSLRIDYATPYLRFTDAPWLTVRSGLRIDQRGEWLQVDIDCVADDRSVARVTATMRVLTVTDASSLAASPGVLHPDLLKRFTPAETMTAVPPPHSRPTLPAPVLAPQHWQTFISRSHAEVADQWSFVEMVELATQARERLYVENLHDPLPSCHVVGTPTQILRAVFLRPMFVYDPCQVISSAHLDPDTSTLCFRHQIGHPSAPRPHLTVWETLDVAG</sequence>
<organism evidence="1 3">
    <name type="scientific">Lentzea atacamensis</name>
    <dbReference type="NCBI Taxonomy" id="531938"/>
    <lineage>
        <taxon>Bacteria</taxon>
        <taxon>Bacillati</taxon>
        <taxon>Actinomycetota</taxon>
        <taxon>Actinomycetes</taxon>
        <taxon>Pseudonocardiales</taxon>
        <taxon>Pseudonocardiaceae</taxon>
        <taxon>Lentzea</taxon>
    </lineage>
</organism>
<dbReference type="EMBL" id="QLTT01000001">
    <property type="protein sequence ID" value="RAS70677.1"/>
    <property type="molecule type" value="Genomic_DNA"/>
</dbReference>
<evidence type="ECO:0000313" key="3">
    <source>
        <dbReference type="Proteomes" id="UP000246005"/>
    </source>
</evidence>
<evidence type="ECO:0000313" key="4">
    <source>
        <dbReference type="Proteomes" id="UP000248714"/>
    </source>
</evidence>